<keyword evidence="1" id="KW-0472">Membrane</keyword>
<dbReference type="HOGENOM" id="CLU_2466925_0_0_5"/>
<accession>B6ISH9</accession>
<evidence type="ECO:0000313" key="2">
    <source>
        <dbReference type="EMBL" id="ACI98415.1"/>
    </source>
</evidence>
<dbReference type="EMBL" id="CP000613">
    <property type="protein sequence ID" value="ACI98415.1"/>
    <property type="molecule type" value="Genomic_DNA"/>
</dbReference>
<proteinExistence type="predicted"/>
<dbReference type="eggNOG" id="ENOG5032YQH">
    <property type="taxonomic scope" value="Bacteria"/>
</dbReference>
<reference evidence="2 3" key="1">
    <citation type="journal article" date="2010" name="BMC Genomics">
        <title>Metabolic flexibility revealed in the genome of the cyst-forming alpha-1 proteobacterium Rhodospirillum centenum.</title>
        <authorList>
            <person name="Lu Y.K."/>
            <person name="Marden J."/>
            <person name="Han M."/>
            <person name="Swingley W.D."/>
            <person name="Mastrian S.D."/>
            <person name="Chowdhury S.R."/>
            <person name="Hao J."/>
            <person name="Helmy T."/>
            <person name="Kim S."/>
            <person name="Kurdoglu A.A."/>
            <person name="Matthies H.J."/>
            <person name="Rollo D."/>
            <person name="Stothard P."/>
            <person name="Blankenship R.E."/>
            <person name="Bauer C.E."/>
            <person name="Touchman J.W."/>
        </authorList>
    </citation>
    <scope>NUCLEOTIDE SEQUENCE [LARGE SCALE GENOMIC DNA]</scope>
    <source>
        <strain evidence="3">ATCC 51521 / SW</strain>
    </source>
</reference>
<protein>
    <submittedName>
        <fullName evidence="2">Uncharacterized protein</fullName>
    </submittedName>
</protein>
<evidence type="ECO:0000313" key="3">
    <source>
        <dbReference type="Proteomes" id="UP000001591"/>
    </source>
</evidence>
<dbReference type="Proteomes" id="UP000001591">
    <property type="component" value="Chromosome"/>
</dbReference>
<keyword evidence="1" id="KW-1133">Transmembrane helix</keyword>
<gene>
    <name evidence="2" type="ordered locus">RC1_0991</name>
</gene>
<keyword evidence="3" id="KW-1185">Reference proteome</keyword>
<dbReference type="STRING" id="414684.RC1_0991"/>
<sequence length="88" mass="9369">MAGERPPREEKPRLARMAALFGFGLLAFNPPLLTAFDRPTTVFGLSVLLLWIFGAWALLILLVALTVDRDSAGTGSDSRPDDGAGGRG</sequence>
<dbReference type="RefSeq" id="WP_012566204.1">
    <property type="nucleotide sequence ID" value="NC_011420.2"/>
</dbReference>
<keyword evidence="1" id="KW-0812">Transmembrane</keyword>
<evidence type="ECO:0000256" key="1">
    <source>
        <dbReference type="SAM" id="Phobius"/>
    </source>
</evidence>
<name>B6ISH9_RHOCS</name>
<organism evidence="2 3">
    <name type="scientific">Rhodospirillum centenum (strain ATCC 51521 / SW)</name>
    <dbReference type="NCBI Taxonomy" id="414684"/>
    <lineage>
        <taxon>Bacteria</taxon>
        <taxon>Pseudomonadati</taxon>
        <taxon>Pseudomonadota</taxon>
        <taxon>Alphaproteobacteria</taxon>
        <taxon>Rhodospirillales</taxon>
        <taxon>Rhodospirillaceae</taxon>
        <taxon>Rhodospirillum</taxon>
    </lineage>
</organism>
<dbReference type="AlphaFoldDB" id="B6ISH9"/>
<feature type="transmembrane region" description="Helical" evidence="1">
    <location>
        <begin position="45"/>
        <end position="67"/>
    </location>
</feature>
<dbReference type="KEGG" id="rce:RC1_0991"/>